<gene>
    <name evidence="6" type="ORF">ElyMa_003347500</name>
</gene>
<proteinExistence type="predicted"/>
<evidence type="ECO:0000313" key="6">
    <source>
        <dbReference type="EMBL" id="GFS21795.1"/>
    </source>
</evidence>
<evidence type="ECO:0000313" key="7">
    <source>
        <dbReference type="Proteomes" id="UP000762676"/>
    </source>
</evidence>
<sequence length="252" mass="27343">MYNVFAALVILCTLLVLGGAQTGLSFSCPQGTQGRECTCSETEVDCSSVGLSQVPTQLGTNVQRIDASYNSISSVDWSSFATMTNLEELYLQMNSIFFVDISYFHGQNFHTLHIGGNIVHSLLGDTFACMNNLETLRLNDLGLSSLPDGVFGTTSNLQLIDLSNNMMSSLPSGVFAGLESLRSLNLAGNPLICDCDLLWLKVYVNEMLAAGGALVEAEATFCSAQVQGMDNPTFDSITVFDFCKWMLIFVWS</sequence>
<dbReference type="Pfam" id="PF01462">
    <property type="entry name" value="LRRNT"/>
    <property type="match status" value="1"/>
</dbReference>
<feature type="signal peptide" evidence="4">
    <location>
        <begin position="1"/>
        <end position="20"/>
    </location>
</feature>
<evidence type="ECO:0000256" key="2">
    <source>
        <dbReference type="ARBA" id="ARBA00022729"/>
    </source>
</evidence>
<keyword evidence="2 4" id="KW-0732">Signal</keyword>
<name>A0AAV4JHE0_9GAST</name>
<dbReference type="SUPFAM" id="SSF52058">
    <property type="entry name" value="L domain-like"/>
    <property type="match status" value="1"/>
</dbReference>
<dbReference type="InterPro" id="IPR003591">
    <property type="entry name" value="Leu-rich_rpt_typical-subtyp"/>
</dbReference>
<dbReference type="PANTHER" id="PTHR24369">
    <property type="entry name" value="ANTIGEN BSP, PUTATIVE-RELATED"/>
    <property type="match status" value="1"/>
</dbReference>
<accession>A0AAV4JHE0</accession>
<dbReference type="InterPro" id="IPR032675">
    <property type="entry name" value="LRR_dom_sf"/>
</dbReference>
<dbReference type="Proteomes" id="UP000762676">
    <property type="component" value="Unassembled WGS sequence"/>
</dbReference>
<dbReference type="PANTHER" id="PTHR24369:SF210">
    <property type="entry name" value="CHAOPTIN-RELATED"/>
    <property type="match status" value="1"/>
</dbReference>
<keyword evidence="1" id="KW-0433">Leucine-rich repeat</keyword>
<dbReference type="InterPro" id="IPR001611">
    <property type="entry name" value="Leu-rich_rpt"/>
</dbReference>
<dbReference type="AlphaFoldDB" id="A0AAV4JHE0"/>
<dbReference type="EMBL" id="BMAT01006899">
    <property type="protein sequence ID" value="GFS21795.1"/>
    <property type="molecule type" value="Genomic_DNA"/>
</dbReference>
<feature type="domain" description="LRRNT" evidence="5">
    <location>
        <begin position="35"/>
        <end position="55"/>
    </location>
</feature>
<feature type="chain" id="PRO_5043864902" evidence="4">
    <location>
        <begin position="21"/>
        <end position="252"/>
    </location>
</feature>
<keyword evidence="3" id="KW-0677">Repeat</keyword>
<evidence type="ECO:0000256" key="3">
    <source>
        <dbReference type="ARBA" id="ARBA00022737"/>
    </source>
</evidence>
<protein>
    <submittedName>
        <fullName evidence="6">Variable lymphocyte receptor A</fullName>
    </submittedName>
</protein>
<dbReference type="Gene3D" id="3.80.10.10">
    <property type="entry name" value="Ribonuclease Inhibitor"/>
    <property type="match status" value="2"/>
</dbReference>
<dbReference type="SMART" id="SM00369">
    <property type="entry name" value="LRR_TYP"/>
    <property type="match status" value="3"/>
</dbReference>
<evidence type="ECO:0000259" key="5">
    <source>
        <dbReference type="Pfam" id="PF01462"/>
    </source>
</evidence>
<dbReference type="GO" id="GO:0005886">
    <property type="term" value="C:plasma membrane"/>
    <property type="evidence" value="ECO:0007669"/>
    <property type="project" value="TreeGrafter"/>
</dbReference>
<keyword evidence="6" id="KW-0675">Receptor</keyword>
<evidence type="ECO:0000256" key="1">
    <source>
        <dbReference type="ARBA" id="ARBA00022614"/>
    </source>
</evidence>
<dbReference type="InterPro" id="IPR000372">
    <property type="entry name" value="LRRNT"/>
</dbReference>
<evidence type="ECO:0000256" key="4">
    <source>
        <dbReference type="SAM" id="SignalP"/>
    </source>
</evidence>
<keyword evidence="7" id="KW-1185">Reference proteome</keyword>
<dbReference type="Pfam" id="PF13855">
    <property type="entry name" value="LRR_8"/>
    <property type="match status" value="1"/>
</dbReference>
<reference evidence="6 7" key="1">
    <citation type="journal article" date="2021" name="Elife">
        <title>Chloroplast acquisition without the gene transfer in kleptoplastic sea slugs, Plakobranchus ocellatus.</title>
        <authorList>
            <person name="Maeda T."/>
            <person name="Takahashi S."/>
            <person name="Yoshida T."/>
            <person name="Shimamura S."/>
            <person name="Takaki Y."/>
            <person name="Nagai Y."/>
            <person name="Toyoda A."/>
            <person name="Suzuki Y."/>
            <person name="Arimoto A."/>
            <person name="Ishii H."/>
            <person name="Satoh N."/>
            <person name="Nishiyama T."/>
            <person name="Hasebe M."/>
            <person name="Maruyama T."/>
            <person name="Minagawa J."/>
            <person name="Obokata J."/>
            <person name="Shigenobu S."/>
        </authorList>
    </citation>
    <scope>NUCLEOTIDE SEQUENCE [LARGE SCALE GENOMIC DNA]</scope>
</reference>
<organism evidence="6 7">
    <name type="scientific">Elysia marginata</name>
    <dbReference type="NCBI Taxonomy" id="1093978"/>
    <lineage>
        <taxon>Eukaryota</taxon>
        <taxon>Metazoa</taxon>
        <taxon>Spiralia</taxon>
        <taxon>Lophotrochozoa</taxon>
        <taxon>Mollusca</taxon>
        <taxon>Gastropoda</taxon>
        <taxon>Heterobranchia</taxon>
        <taxon>Euthyneura</taxon>
        <taxon>Panpulmonata</taxon>
        <taxon>Sacoglossa</taxon>
        <taxon>Placobranchoidea</taxon>
        <taxon>Plakobranchidae</taxon>
        <taxon>Elysia</taxon>
    </lineage>
</organism>
<comment type="caution">
    <text evidence="6">The sequence shown here is derived from an EMBL/GenBank/DDBJ whole genome shotgun (WGS) entry which is preliminary data.</text>
</comment>
<dbReference type="InterPro" id="IPR050541">
    <property type="entry name" value="LRR_TM_domain-containing"/>
</dbReference>